<organism evidence="3 4">
    <name type="scientific">Prauserella endophytica</name>
    <dbReference type="NCBI Taxonomy" id="1592324"/>
    <lineage>
        <taxon>Bacteria</taxon>
        <taxon>Bacillati</taxon>
        <taxon>Actinomycetota</taxon>
        <taxon>Actinomycetes</taxon>
        <taxon>Pseudonocardiales</taxon>
        <taxon>Pseudonocardiaceae</taxon>
        <taxon>Prauserella</taxon>
        <taxon>Prauserella coralliicola group</taxon>
    </lineage>
</organism>
<proteinExistence type="predicted"/>
<gene>
    <name evidence="3" type="ORF">FCN18_20135</name>
</gene>
<dbReference type="Pfam" id="PF00494">
    <property type="entry name" value="SQS_PSY"/>
    <property type="match status" value="1"/>
</dbReference>
<dbReference type="RefSeq" id="WP_112272666.1">
    <property type="nucleotide sequence ID" value="NZ_SWMS01000011.1"/>
</dbReference>
<name>A0ABY2S1X1_9PSEU</name>
<accession>A0ABY2S1X1</accession>
<dbReference type="InterPro" id="IPR002060">
    <property type="entry name" value="Squ/phyt_synthse"/>
</dbReference>
<dbReference type="PROSITE" id="PS01045">
    <property type="entry name" value="SQUALEN_PHYTOEN_SYN_2"/>
    <property type="match status" value="1"/>
</dbReference>
<comment type="caution">
    <text evidence="3">The sequence shown here is derived from an EMBL/GenBank/DDBJ whole genome shotgun (WGS) entry which is preliminary data.</text>
</comment>
<sequence>MTAQLRSAYAECRRINAHHGRTYYLATRLLPPDARPGTHALYGFARCADEIVDNPSRGSDPESRLADLGARLDRAFAGERPADPVLLALTDTVLRYGIDRSLFAAFLRSMRMDLHVREYATYEALHEYMYGSACVIGLQMLPVLGTVAPREEAAPYAAALGEAFQLTNFLRDVGEDLARGRIYLPLAELTAFDVDRHLLEWSARTGGTDRRIRRALAALVARNRAVYRRARPGIALLRKESRPCVATACTLYEGILDEIVTAGYDVLRRRVAVPRWRRIAVAGGALLTRVRV</sequence>
<dbReference type="PANTHER" id="PTHR31480">
    <property type="entry name" value="BIFUNCTIONAL LYCOPENE CYCLASE/PHYTOENE SYNTHASE"/>
    <property type="match status" value="1"/>
</dbReference>
<reference evidence="3 4" key="1">
    <citation type="journal article" date="2015" name="Antonie Van Leeuwenhoek">
        <title>Prauserella endophytica sp. nov., an endophytic actinobacterium isolated from Tamarix taklamakanensis.</title>
        <authorList>
            <person name="Liu J.M."/>
            <person name="Habden X."/>
            <person name="Guo L."/>
            <person name="Tuo L."/>
            <person name="Jiang Z.K."/>
            <person name="Liu S.W."/>
            <person name="Liu X.F."/>
            <person name="Chen L."/>
            <person name="Li R.F."/>
            <person name="Zhang Y.Q."/>
            <person name="Sun C.H."/>
        </authorList>
    </citation>
    <scope>NUCLEOTIDE SEQUENCE [LARGE SCALE GENOMIC DNA]</scope>
    <source>
        <strain evidence="3 4">CGMCC 4.7182</strain>
    </source>
</reference>
<evidence type="ECO:0000313" key="4">
    <source>
        <dbReference type="Proteomes" id="UP000309992"/>
    </source>
</evidence>
<dbReference type="InterPro" id="IPR019845">
    <property type="entry name" value="Squalene/phytoene_synthase_CS"/>
</dbReference>
<dbReference type="SFLD" id="SFLDG01018">
    <property type="entry name" value="Squalene/Phytoene_Synthase_Lik"/>
    <property type="match status" value="1"/>
</dbReference>
<dbReference type="Gene3D" id="1.10.600.10">
    <property type="entry name" value="Farnesyl Diphosphate Synthase"/>
    <property type="match status" value="1"/>
</dbReference>
<evidence type="ECO:0000256" key="1">
    <source>
        <dbReference type="ARBA" id="ARBA00004684"/>
    </source>
</evidence>
<dbReference type="CDD" id="cd00683">
    <property type="entry name" value="Trans_IPPS_HH"/>
    <property type="match status" value="1"/>
</dbReference>
<protein>
    <submittedName>
        <fullName evidence="3">Phytoene/squalene synthase family protein</fullName>
    </submittedName>
</protein>
<evidence type="ECO:0000313" key="3">
    <source>
        <dbReference type="EMBL" id="TKG69109.1"/>
    </source>
</evidence>
<dbReference type="InterPro" id="IPR033904">
    <property type="entry name" value="Trans_IPPS_HH"/>
</dbReference>
<keyword evidence="4" id="KW-1185">Reference proteome</keyword>
<dbReference type="EMBL" id="SWMS01000011">
    <property type="protein sequence ID" value="TKG69109.1"/>
    <property type="molecule type" value="Genomic_DNA"/>
</dbReference>
<dbReference type="Proteomes" id="UP000309992">
    <property type="component" value="Unassembled WGS sequence"/>
</dbReference>
<dbReference type="SUPFAM" id="SSF48576">
    <property type="entry name" value="Terpenoid synthases"/>
    <property type="match status" value="1"/>
</dbReference>
<dbReference type="InterPro" id="IPR008949">
    <property type="entry name" value="Isoprenoid_synthase_dom_sf"/>
</dbReference>
<dbReference type="SFLD" id="SFLDG01212">
    <property type="entry name" value="Phytoene_synthase_like"/>
    <property type="match status" value="1"/>
</dbReference>
<dbReference type="InterPro" id="IPR044843">
    <property type="entry name" value="Trans_IPPS_bact-type"/>
</dbReference>
<keyword evidence="2" id="KW-0808">Transferase</keyword>
<evidence type="ECO:0000256" key="2">
    <source>
        <dbReference type="ARBA" id="ARBA00022679"/>
    </source>
</evidence>
<dbReference type="SFLD" id="SFLDS00005">
    <property type="entry name" value="Isoprenoid_Synthase_Type_I"/>
    <property type="match status" value="1"/>
</dbReference>
<comment type="pathway">
    <text evidence="1">Carotenoid biosynthesis; phytoene biosynthesis.</text>
</comment>